<gene>
    <name evidence="1" type="primary">AVEN_267429_1</name>
    <name evidence="1" type="ORF">TNIN_179341</name>
</gene>
<evidence type="ECO:0000313" key="2">
    <source>
        <dbReference type="Proteomes" id="UP000886998"/>
    </source>
</evidence>
<dbReference type="OrthoDB" id="6415557at2759"/>
<dbReference type="EMBL" id="BMAV01016285">
    <property type="protein sequence ID" value="GFY66905.1"/>
    <property type="molecule type" value="Genomic_DNA"/>
</dbReference>
<sequence>MAFVHTQGVLLNKQYIPLELSYIDPTNYQYTFLIQSPISYSDAIQQYNNVFPQAIMSTKIGIPYTEVVSFLQDRFTILNKAPFLCKGNSFQPDVLKDAEIPYINVEKICNIPSIRRLEQQFPYIDKRCCPFHKRPGIDKCAHHVVRLWMEFNKSESTKN</sequence>
<evidence type="ECO:0000313" key="1">
    <source>
        <dbReference type="EMBL" id="GFY66905.1"/>
    </source>
</evidence>
<name>A0A8X7CIJ7_9ARAC</name>
<protein>
    <submittedName>
        <fullName evidence="1">Uncharacterized protein</fullName>
    </submittedName>
</protein>
<organism evidence="1 2">
    <name type="scientific">Trichonephila inaurata madagascariensis</name>
    <dbReference type="NCBI Taxonomy" id="2747483"/>
    <lineage>
        <taxon>Eukaryota</taxon>
        <taxon>Metazoa</taxon>
        <taxon>Ecdysozoa</taxon>
        <taxon>Arthropoda</taxon>
        <taxon>Chelicerata</taxon>
        <taxon>Arachnida</taxon>
        <taxon>Araneae</taxon>
        <taxon>Araneomorphae</taxon>
        <taxon>Entelegynae</taxon>
        <taxon>Araneoidea</taxon>
        <taxon>Nephilidae</taxon>
        <taxon>Trichonephila</taxon>
        <taxon>Trichonephila inaurata</taxon>
    </lineage>
</organism>
<dbReference type="Proteomes" id="UP000886998">
    <property type="component" value="Unassembled WGS sequence"/>
</dbReference>
<accession>A0A8X7CIJ7</accession>
<keyword evidence="2" id="KW-1185">Reference proteome</keyword>
<dbReference type="AlphaFoldDB" id="A0A8X7CIJ7"/>
<reference evidence="1" key="1">
    <citation type="submission" date="2020-08" db="EMBL/GenBank/DDBJ databases">
        <title>Multicomponent nature underlies the extraordinary mechanical properties of spider dragline silk.</title>
        <authorList>
            <person name="Kono N."/>
            <person name="Nakamura H."/>
            <person name="Mori M."/>
            <person name="Yoshida Y."/>
            <person name="Ohtoshi R."/>
            <person name="Malay A.D."/>
            <person name="Moran D.A.P."/>
            <person name="Tomita M."/>
            <person name="Numata K."/>
            <person name="Arakawa K."/>
        </authorList>
    </citation>
    <scope>NUCLEOTIDE SEQUENCE</scope>
</reference>
<proteinExistence type="predicted"/>
<comment type="caution">
    <text evidence="1">The sequence shown here is derived from an EMBL/GenBank/DDBJ whole genome shotgun (WGS) entry which is preliminary data.</text>
</comment>